<dbReference type="eggNOG" id="COG3774">
    <property type="taxonomic scope" value="Bacteria"/>
</dbReference>
<sequence>MIPKIIHYCWFGRKPKPELAEKCIASWKKFLPEYKYIEWNENNFPLDDFPYAKQALEAKKYAYITDIVRLYVLKEYGGIYMDTDVEVLKSLDIFLDEPAFSGFENNKLLPTGLMGAKKGSKWAKDMLKYYEGKSFLDERNNPILIPNTIIITNLMKNKGILINNTYQKIEGYVTFYPSEYFCPKDYVTEEINLTKNTYCIHHFSGSWRSYSQRLKTAFLRFLVKIFGKQKVNKLVSLFKQ</sequence>
<gene>
    <name evidence="2" type="ORF">HMPREF1977_1674</name>
</gene>
<dbReference type="AlphaFoldDB" id="E4MTG4"/>
<evidence type="ECO:0000313" key="2">
    <source>
        <dbReference type="EMBL" id="EFS97048.1"/>
    </source>
</evidence>
<evidence type="ECO:0000313" key="3">
    <source>
        <dbReference type="Proteomes" id="UP000005391"/>
    </source>
</evidence>
<dbReference type="InterPro" id="IPR007577">
    <property type="entry name" value="GlycoTrfase_DXD_sugar-bd_CS"/>
</dbReference>
<dbReference type="SUPFAM" id="SSF53448">
    <property type="entry name" value="Nucleotide-diphospho-sugar transferases"/>
    <property type="match status" value="1"/>
</dbReference>
<dbReference type="PANTHER" id="PTHR32385:SF15">
    <property type="entry name" value="INOSITOL PHOSPHOCERAMIDE MANNOSYLTRANSFERASE 1"/>
    <property type="match status" value="1"/>
</dbReference>
<dbReference type="RefSeq" id="WP_002674251.1">
    <property type="nucleotide sequence ID" value="NZ_GL573160.1"/>
</dbReference>
<dbReference type="Gene3D" id="3.90.550.20">
    <property type="match status" value="1"/>
</dbReference>
<dbReference type="HOGENOM" id="CLU_073547_2_0_10"/>
<proteinExistence type="predicted"/>
<keyword evidence="1" id="KW-0808">Transferase</keyword>
<name>E4MTG4_CAPOC</name>
<evidence type="ECO:0000256" key="1">
    <source>
        <dbReference type="ARBA" id="ARBA00022679"/>
    </source>
</evidence>
<evidence type="ECO:0008006" key="4">
    <source>
        <dbReference type="Google" id="ProtNLM"/>
    </source>
</evidence>
<accession>E4MTG4</accession>
<dbReference type="InterPro" id="IPR029044">
    <property type="entry name" value="Nucleotide-diphossugar_trans"/>
</dbReference>
<dbReference type="Pfam" id="PF04488">
    <property type="entry name" value="Gly_transf_sug"/>
    <property type="match status" value="1"/>
</dbReference>
<dbReference type="GO" id="GO:0051999">
    <property type="term" value="P:mannosyl-inositol phosphorylceramide biosynthetic process"/>
    <property type="evidence" value="ECO:0007669"/>
    <property type="project" value="TreeGrafter"/>
</dbReference>
<organism evidence="2 3">
    <name type="scientific">Capnocytophaga ochracea F0287</name>
    <dbReference type="NCBI Taxonomy" id="873517"/>
    <lineage>
        <taxon>Bacteria</taxon>
        <taxon>Pseudomonadati</taxon>
        <taxon>Bacteroidota</taxon>
        <taxon>Flavobacteriia</taxon>
        <taxon>Flavobacteriales</taxon>
        <taxon>Flavobacteriaceae</taxon>
        <taxon>Capnocytophaga</taxon>
    </lineage>
</organism>
<reference evidence="2 3" key="1">
    <citation type="submission" date="2010-10" db="EMBL/GenBank/DDBJ databases">
        <authorList>
            <person name="Muzny D."/>
            <person name="Qin X."/>
            <person name="Deng J."/>
            <person name="Jiang H."/>
            <person name="Liu Y."/>
            <person name="Qu J."/>
            <person name="Song X.-Z."/>
            <person name="Zhang L."/>
            <person name="Thornton R."/>
            <person name="Coyle M."/>
            <person name="Francisco L."/>
            <person name="Jackson L."/>
            <person name="Javaid M."/>
            <person name="Korchina V."/>
            <person name="Kovar C."/>
            <person name="Mata R."/>
            <person name="Mathew T."/>
            <person name="Ngo R."/>
            <person name="Nguyen L."/>
            <person name="Nguyen N."/>
            <person name="Okwuonu G."/>
            <person name="Ongeri F."/>
            <person name="Pham C."/>
            <person name="Simmons D."/>
            <person name="Wilczek-Boney K."/>
            <person name="Hale W."/>
            <person name="Jakkamsetti A."/>
            <person name="Pham P."/>
            <person name="Ruth R."/>
            <person name="San Lucas F."/>
            <person name="Warren J."/>
            <person name="Zhang J."/>
            <person name="Zhao Z."/>
            <person name="Zhou C."/>
            <person name="Zhu D."/>
            <person name="Lee S."/>
            <person name="Bess C."/>
            <person name="Blankenburg K."/>
            <person name="Forbes L."/>
            <person name="Fu Q."/>
            <person name="Gubbala S."/>
            <person name="Hirani K."/>
            <person name="Jayaseelan J.C."/>
            <person name="Lara F."/>
            <person name="Munidasa M."/>
            <person name="Palculict T."/>
            <person name="Patil S."/>
            <person name="Pu L.-L."/>
            <person name="Saada N."/>
            <person name="Tang L."/>
            <person name="Weissenberger G."/>
            <person name="Zhu Y."/>
            <person name="Hemphill L."/>
            <person name="Shang Y."/>
            <person name="Youmans B."/>
            <person name="Ayvaz T."/>
            <person name="Ross M."/>
            <person name="Santibanez J."/>
            <person name="Aqrawi P."/>
            <person name="Gross S."/>
            <person name="Joshi V."/>
            <person name="Fowler G."/>
            <person name="Nazareth L."/>
            <person name="Reid J."/>
            <person name="Worley K."/>
            <person name="Petrosino J."/>
            <person name="Highlander S."/>
            <person name="Gibbs R."/>
        </authorList>
    </citation>
    <scope>NUCLEOTIDE SEQUENCE [LARGE SCALE GENOMIC DNA]</scope>
    <source>
        <strain evidence="2 3">F0287</strain>
    </source>
</reference>
<dbReference type="EMBL" id="AEOH01000042">
    <property type="protein sequence ID" value="EFS97048.1"/>
    <property type="molecule type" value="Genomic_DNA"/>
</dbReference>
<dbReference type="Proteomes" id="UP000005391">
    <property type="component" value="Unassembled WGS sequence"/>
</dbReference>
<protein>
    <recommendedName>
        <fullName evidence="4">Glycosyl transferase</fullName>
    </recommendedName>
</protein>
<dbReference type="InterPro" id="IPR051706">
    <property type="entry name" value="Glycosyltransferase_domain"/>
</dbReference>
<dbReference type="GO" id="GO:0016020">
    <property type="term" value="C:membrane"/>
    <property type="evidence" value="ECO:0007669"/>
    <property type="project" value="GOC"/>
</dbReference>
<dbReference type="PANTHER" id="PTHR32385">
    <property type="entry name" value="MANNOSYL PHOSPHORYLINOSITOL CERAMIDE SYNTHASE"/>
    <property type="match status" value="1"/>
</dbReference>
<dbReference type="GO" id="GO:0000030">
    <property type="term" value="F:mannosyltransferase activity"/>
    <property type="evidence" value="ECO:0007669"/>
    <property type="project" value="TreeGrafter"/>
</dbReference>
<comment type="caution">
    <text evidence="2">The sequence shown here is derived from an EMBL/GenBank/DDBJ whole genome shotgun (WGS) entry which is preliminary data.</text>
</comment>